<sequence>MTLDAIVRTKAVCQGSPPGARQDQENLLVAQRPTVSGLEAHAAAILAVIEDTKAAPENKTDLVRLDLGLCRADRKKMADRMGFGSGSDTGATRILGIGEVDSSEAAAKCDWVGGTHVQFASLVISFAHSPSWVQGRFRLAGYLYAFLLFIKLTTARMHRWRTKGAPKIVHLCLSTP</sequence>
<keyword evidence="2" id="KW-1185">Reference proteome</keyword>
<reference evidence="1" key="1">
    <citation type="journal article" date="2022" name="bioRxiv">
        <title>Sequencing and chromosome-scale assembly of the giantPleurodeles waltlgenome.</title>
        <authorList>
            <person name="Brown T."/>
            <person name="Elewa A."/>
            <person name="Iarovenko S."/>
            <person name="Subramanian E."/>
            <person name="Araus A.J."/>
            <person name="Petzold A."/>
            <person name="Susuki M."/>
            <person name="Suzuki K.-i.T."/>
            <person name="Hayashi T."/>
            <person name="Toyoda A."/>
            <person name="Oliveira C."/>
            <person name="Osipova E."/>
            <person name="Leigh N.D."/>
            <person name="Simon A."/>
            <person name="Yun M.H."/>
        </authorList>
    </citation>
    <scope>NUCLEOTIDE SEQUENCE</scope>
    <source>
        <strain evidence="1">20211129_DDA</strain>
        <tissue evidence="1">Liver</tissue>
    </source>
</reference>
<dbReference type="AlphaFoldDB" id="A0AAV7KR48"/>
<evidence type="ECO:0000313" key="1">
    <source>
        <dbReference type="EMBL" id="KAJ1080684.1"/>
    </source>
</evidence>
<gene>
    <name evidence="1" type="ORF">NDU88_000878</name>
</gene>
<dbReference type="Proteomes" id="UP001066276">
    <property type="component" value="Chromosome 12"/>
</dbReference>
<accession>A0AAV7KR48</accession>
<protein>
    <submittedName>
        <fullName evidence="1">Uncharacterized protein</fullName>
    </submittedName>
</protein>
<proteinExistence type="predicted"/>
<organism evidence="1 2">
    <name type="scientific">Pleurodeles waltl</name>
    <name type="common">Iberian ribbed newt</name>
    <dbReference type="NCBI Taxonomy" id="8319"/>
    <lineage>
        <taxon>Eukaryota</taxon>
        <taxon>Metazoa</taxon>
        <taxon>Chordata</taxon>
        <taxon>Craniata</taxon>
        <taxon>Vertebrata</taxon>
        <taxon>Euteleostomi</taxon>
        <taxon>Amphibia</taxon>
        <taxon>Batrachia</taxon>
        <taxon>Caudata</taxon>
        <taxon>Salamandroidea</taxon>
        <taxon>Salamandridae</taxon>
        <taxon>Pleurodelinae</taxon>
        <taxon>Pleurodeles</taxon>
    </lineage>
</organism>
<comment type="caution">
    <text evidence="1">The sequence shown here is derived from an EMBL/GenBank/DDBJ whole genome shotgun (WGS) entry which is preliminary data.</text>
</comment>
<evidence type="ECO:0000313" key="2">
    <source>
        <dbReference type="Proteomes" id="UP001066276"/>
    </source>
</evidence>
<dbReference type="EMBL" id="JANPWB010000016">
    <property type="protein sequence ID" value="KAJ1080684.1"/>
    <property type="molecule type" value="Genomic_DNA"/>
</dbReference>
<name>A0AAV7KR48_PLEWA</name>